<dbReference type="SUPFAM" id="SSF52540">
    <property type="entry name" value="P-loop containing nucleoside triphosphate hydrolases"/>
    <property type="match status" value="1"/>
</dbReference>
<dbReference type="InterPro" id="IPR036388">
    <property type="entry name" value="WH-like_DNA-bd_sf"/>
</dbReference>
<dbReference type="PANTHER" id="PTHR44688:SF16">
    <property type="entry name" value="DNA-BINDING TRANSCRIPTIONAL ACTIVATOR DEVR_DOSR"/>
    <property type="match status" value="1"/>
</dbReference>
<name>A0ABY5K2I2_9CELL</name>
<dbReference type="SUPFAM" id="SSF46894">
    <property type="entry name" value="C-terminal effector domain of the bipartite response regulators"/>
    <property type="match status" value="1"/>
</dbReference>
<dbReference type="PANTHER" id="PTHR44688">
    <property type="entry name" value="DNA-BINDING TRANSCRIPTIONAL ACTIVATOR DEVR_DOSR"/>
    <property type="match status" value="1"/>
</dbReference>
<dbReference type="Pfam" id="PF13401">
    <property type="entry name" value="AAA_22"/>
    <property type="match status" value="1"/>
</dbReference>
<dbReference type="InterPro" id="IPR000792">
    <property type="entry name" value="Tscrpt_reg_LuxR_C"/>
</dbReference>
<evidence type="ECO:0000256" key="3">
    <source>
        <dbReference type="ARBA" id="ARBA00023163"/>
    </source>
</evidence>
<keyword evidence="3" id="KW-0804">Transcription</keyword>
<dbReference type="PRINTS" id="PR00038">
    <property type="entry name" value="HTHLUXR"/>
</dbReference>
<evidence type="ECO:0000313" key="7">
    <source>
        <dbReference type="Proteomes" id="UP001317322"/>
    </source>
</evidence>
<dbReference type="InterPro" id="IPR016032">
    <property type="entry name" value="Sig_transdc_resp-reg_C-effctor"/>
</dbReference>
<keyword evidence="1" id="KW-0805">Transcription regulation</keyword>
<dbReference type="RefSeq" id="WP_227566418.1">
    <property type="nucleotide sequence ID" value="NZ_CP101989.1"/>
</dbReference>
<dbReference type="InterPro" id="IPR049945">
    <property type="entry name" value="AAA_22"/>
</dbReference>
<dbReference type="Gene3D" id="3.40.50.300">
    <property type="entry name" value="P-loop containing nucleotide triphosphate hydrolases"/>
    <property type="match status" value="1"/>
</dbReference>
<proteinExistence type="predicted"/>
<keyword evidence="2" id="KW-0238">DNA-binding</keyword>
<dbReference type="Proteomes" id="UP001317322">
    <property type="component" value="Chromosome"/>
</dbReference>
<reference evidence="6 7" key="1">
    <citation type="submission" date="2022-07" db="EMBL/GenBank/DDBJ databases">
        <title>Novel species in genus cellulomonas.</title>
        <authorList>
            <person name="Ye L."/>
        </authorList>
    </citation>
    <scope>NUCLEOTIDE SEQUENCE [LARGE SCALE GENOMIC DNA]</scope>
    <source>
        <strain evidence="7">zg-Y908</strain>
    </source>
</reference>
<dbReference type="InterPro" id="IPR027417">
    <property type="entry name" value="P-loop_NTPase"/>
</dbReference>
<protein>
    <submittedName>
        <fullName evidence="6">LuxR C-terminal-related transcriptional regulator</fullName>
    </submittedName>
</protein>
<dbReference type="EMBL" id="CP101989">
    <property type="protein sequence ID" value="UUI64652.1"/>
    <property type="molecule type" value="Genomic_DNA"/>
</dbReference>
<evidence type="ECO:0000256" key="4">
    <source>
        <dbReference type="SAM" id="MobiDB-lite"/>
    </source>
</evidence>
<feature type="region of interest" description="Disordered" evidence="4">
    <location>
        <begin position="1"/>
        <end position="31"/>
    </location>
</feature>
<feature type="domain" description="HTH luxR-type" evidence="5">
    <location>
        <begin position="815"/>
        <end position="877"/>
    </location>
</feature>
<dbReference type="CDD" id="cd06170">
    <property type="entry name" value="LuxR_C_like"/>
    <property type="match status" value="1"/>
</dbReference>
<sequence>MTTSDAGASAVRGRSTSAGVPTPRRGPSRAPVHVLHPDVVEHVTSSLGAGRSVLVVGDAGTGKTQAVARAVERLRAEQDDVRVVLISGTGTQDALPLAALEPLLDDAGAAFGDLAATLRSLTAGLDRLRGDGRLVLRVEDAHRLDEASARALDWLVRQGTVQVVATLRLSWASRAPWAALWKDDLVERVDIAPLTRDDAERWLTAELGGPVTAETAHHLWQASSGSATLLRETVKDALASGALARRHGAWMWRGGPQPRSRMEDLAELDLQGASGQARAALEVCAVVCPITLDALLDLVPAAAVDELVLAGAVTTTTAPTPSGGTTRVVDLTTSAYADVARAWIPASRQRDLLQRALDTPVLRGVAAGSLVRSVALAIDLGMSVPPTRLREAFDAAFAIHQYDAAVRLATGALASCPPEQAAELHALRADARVMLGELAETERDLARAAELLAAGPLDEAAGLLLHVADMTAHVTHTRLGDVDRALARLDDVVAPLRAADPEGHLRRWRDEVEVTRLTRLGYAGRFAESLDAALVALDGDTHPARRVSLAPPTALGLGERGELRRALALCLQFGAVASAHGDEHRWGSGEVLVSTFLTLLWSGEVDAVRDALGPPGGDLPFAVEWSSVHTALGLMAVAAGSWSEARTQLSTARARSGPADLSGFLRSSLTAEAVAAAACGDAAAARDLLDQAAHAAVGSSGALEGDLRVRRLDALGWMRSPELVAEARAAARWAHARGAARVELEALHRWVDATRRTGGALDPAVVARVRDLGRVCDGERCAALVAHVEALAAGDADLVRIAERELNRRGLWLPPLEAPVSLTSREQEIASLAAGGMTSRAIAQRLVLSTRTVDSHLSRVFAKLGVHSREELGNVLR</sequence>
<dbReference type="PROSITE" id="PS50043">
    <property type="entry name" value="HTH_LUXR_2"/>
    <property type="match status" value="1"/>
</dbReference>
<gene>
    <name evidence="6" type="ORF">NP075_16260</name>
</gene>
<evidence type="ECO:0000256" key="1">
    <source>
        <dbReference type="ARBA" id="ARBA00023015"/>
    </source>
</evidence>
<evidence type="ECO:0000313" key="6">
    <source>
        <dbReference type="EMBL" id="UUI64652.1"/>
    </source>
</evidence>
<dbReference type="Pfam" id="PF00196">
    <property type="entry name" value="GerE"/>
    <property type="match status" value="1"/>
</dbReference>
<keyword evidence="7" id="KW-1185">Reference proteome</keyword>
<evidence type="ECO:0000259" key="5">
    <source>
        <dbReference type="PROSITE" id="PS50043"/>
    </source>
</evidence>
<organism evidence="6 7">
    <name type="scientific">Cellulomonas wangsupingiae</name>
    <dbReference type="NCBI Taxonomy" id="2968085"/>
    <lineage>
        <taxon>Bacteria</taxon>
        <taxon>Bacillati</taxon>
        <taxon>Actinomycetota</taxon>
        <taxon>Actinomycetes</taxon>
        <taxon>Micrococcales</taxon>
        <taxon>Cellulomonadaceae</taxon>
        <taxon>Cellulomonas</taxon>
    </lineage>
</organism>
<dbReference type="SMART" id="SM00421">
    <property type="entry name" value="HTH_LUXR"/>
    <property type="match status" value="1"/>
</dbReference>
<evidence type="ECO:0000256" key="2">
    <source>
        <dbReference type="ARBA" id="ARBA00023125"/>
    </source>
</evidence>
<dbReference type="Gene3D" id="1.10.10.10">
    <property type="entry name" value="Winged helix-like DNA-binding domain superfamily/Winged helix DNA-binding domain"/>
    <property type="match status" value="1"/>
</dbReference>
<dbReference type="PROSITE" id="PS00622">
    <property type="entry name" value="HTH_LUXR_1"/>
    <property type="match status" value="1"/>
</dbReference>
<accession>A0ABY5K2I2</accession>